<dbReference type="Proteomes" id="UP001519271">
    <property type="component" value="Unassembled WGS sequence"/>
</dbReference>
<evidence type="ECO:0000313" key="2">
    <source>
        <dbReference type="EMBL" id="MBP1920408.1"/>
    </source>
</evidence>
<accession>A0ABS4G794</accession>
<evidence type="ECO:0000313" key="3">
    <source>
        <dbReference type="Proteomes" id="UP001519271"/>
    </source>
</evidence>
<name>A0ABS4G794_9CLOT</name>
<dbReference type="InterPro" id="IPR018649">
    <property type="entry name" value="SHOCT"/>
</dbReference>
<reference evidence="2 3" key="1">
    <citation type="submission" date="2021-03" db="EMBL/GenBank/DDBJ databases">
        <title>Genomic Encyclopedia of Type Strains, Phase IV (KMG-IV): sequencing the most valuable type-strain genomes for metagenomic binning, comparative biology and taxonomic classification.</title>
        <authorList>
            <person name="Goeker M."/>
        </authorList>
    </citation>
    <scope>NUCLEOTIDE SEQUENCE [LARGE SCALE GENOMIC DNA]</scope>
    <source>
        <strain evidence="2 3">DSM 6139</strain>
    </source>
</reference>
<organism evidence="2 3">
    <name type="scientific">Youngiibacter multivorans</name>
    <dbReference type="NCBI Taxonomy" id="937251"/>
    <lineage>
        <taxon>Bacteria</taxon>
        <taxon>Bacillati</taxon>
        <taxon>Bacillota</taxon>
        <taxon>Clostridia</taxon>
        <taxon>Eubacteriales</taxon>
        <taxon>Clostridiaceae</taxon>
        <taxon>Youngiibacter</taxon>
    </lineage>
</organism>
<evidence type="ECO:0000259" key="1">
    <source>
        <dbReference type="Pfam" id="PF09851"/>
    </source>
</evidence>
<feature type="domain" description="SHOCT" evidence="1">
    <location>
        <begin position="205"/>
        <end position="232"/>
    </location>
</feature>
<protein>
    <recommendedName>
        <fullName evidence="1">SHOCT domain-containing protein</fullName>
    </recommendedName>
</protein>
<dbReference type="EMBL" id="JAGGKC010000029">
    <property type="protein sequence ID" value="MBP1920408.1"/>
    <property type="molecule type" value="Genomic_DNA"/>
</dbReference>
<dbReference type="Pfam" id="PF09851">
    <property type="entry name" value="SHOCT"/>
    <property type="match status" value="1"/>
</dbReference>
<comment type="caution">
    <text evidence="2">The sequence shown here is derived from an EMBL/GenBank/DDBJ whole genome shotgun (WGS) entry which is preliminary data.</text>
</comment>
<keyword evidence="3" id="KW-1185">Reference proteome</keyword>
<gene>
    <name evidence="2" type="ORF">J2Z34_002919</name>
</gene>
<sequence>MAREADLVKAEMKRIHDEKKEMENVPKDATVVTYKFGTGYLLRGTNYMWLSEGNLCFYPRDYPHLFTPESSLHFYCLRIPLKDLEYFSSEGEIFRESKISGGGGGGLSIGGAVVGGVVAGGIGALLGSRKAVKPVESKIITHDEREVILYYNINHELKTMSFSKSSIGAFEKLIPEKSFVVVDSVKKMDIIDEKTIDAKTTSIPDKIRDLAMLLKEGLITEDEFTEKKKELLSKMT</sequence>
<dbReference type="RefSeq" id="WP_209460581.1">
    <property type="nucleotide sequence ID" value="NZ_JAGGKC010000029.1"/>
</dbReference>
<proteinExistence type="predicted"/>